<name>A0A268RZW8_SHOCL</name>
<keyword evidence="1" id="KW-1133">Transmembrane helix</keyword>
<sequence>MGASDLAYMVALLGCFFAAGLFGGLALLGVMRNKKPLLYWTAPCALCSAIAFLVLMFQLV</sequence>
<accession>A0A268RZW8</accession>
<feature type="transmembrane region" description="Helical" evidence="1">
    <location>
        <begin position="37"/>
        <end position="59"/>
    </location>
</feature>
<organism evidence="2 3">
    <name type="scientific">Shouchella clausii</name>
    <name type="common">Alkalihalobacillus clausii</name>
    <dbReference type="NCBI Taxonomy" id="79880"/>
    <lineage>
        <taxon>Bacteria</taxon>
        <taxon>Bacillati</taxon>
        <taxon>Bacillota</taxon>
        <taxon>Bacilli</taxon>
        <taxon>Bacillales</taxon>
        <taxon>Bacillaceae</taxon>
        <taxon>Shouchella</taxon>
    </lineage>
</organism>
<keyword evidence="1" id="KW-0812">Transmembrane</keyword>
<reference evidence="2 3" key="1">
    <citation type="submission" date="2017-07" db="EMBL/GenBank/DDBJ databases">
        <title>Isolation and whole genome analysis of endospore-forming bacteria from heroin.</title>
        <authorList>
            <person name="Kalinowski J."/>
            <person name="Ahrens B."/>
            <person name="Al-Dilaimi A."/>
            <person name="Winkler A."/>
            <person name="Wibberg D."/>
            <person name="Schleenbecker U."/>
            <person name="Ruckert C."/>
            <person name="Wolfel R."/>
            <person name="Grass G."/>
        </authorList>
    </citation>
    <scope>NUCLEOTIDE SEQUENCE [LARGE SCALE GENOMIC DNA]</scope>
    <source>
        <strain evidence="2 3">7523-2</strain>
    </source>
</reference>
<protein>
    <submittedName>
        <fullName evidence="2">Uncharacterized protein</fullName>
    </submittedName>
</protein>
<dbReference type="EMBL" id="NPBS01000059">
    <property type="protein sequence ID" value="PAF25828.1"/>
    <property type="molecule type" value="Genomic_DNA"/>
</dbReference>
<comment type="caution">
    <text evidence="2">The sequence shown here is derived from an EMBL/GenBank/DDBJ whole genome shotgun (WGS) entry which is preliminary data.</text>
</comment>
<dbReference type="Proteomes" id="UP000216133">
    <property type="component" value="Unassembled WGS sequence"/>
</dbReference>
<evidence type="ECO:0000313" key="3">
    <source>
        <dbReference type="Proteomes" id="UP000216133"/>
    </source>
</evidence>
<feature type="transmembrane region" description="Helical" evidence="1">
    <location>
        <begin position="6"/>
        <end position="30"/>
    </location>
</feature>
<evidence type="ECO:0000313" key="2">
    <source>
        <dbReference type="EMBL" id="PAF25828.1"/>
    </source>
</evidence>
<dbReference type="AlphaFoldDB" id="A0A268RZW8"/>
<keyword evidence="1" id="KW-0472">Membrane</keyword>
<gene>
    <name evidence="2" type="ORF">CHH61_11390</name>
</gene>
<evidence type="ECO:0000256" key="1">
    <source>
        <dbReference type="SAM" id="Phobius"/>
    </source>
</evidence>
<proteinExistence type="predicted"/>